<comment type="caution">
    <text evidence="1">The sequence shown here is derived from an EMBL/GenBank/DDBJ whole genome shotgun (WGS) entry which is preliminary data.</text>
</comment>
<dbReference type="EMBL" id="AMZH03003715">
    <property type="protein sequence ID" value="RRT71409.1"/>
    <property type="molecule type" value="Genomic_DNA"/>
</dbReference>
<reference evidence="1 2" key="1">
    <citation type="journal article" date="2014" name="Agronomy (Basel)">
        <title>A Draft Genome Sequence for Ensete ventricosum, the Drought-Tolerant Tree Against Hunger.</title>
        <authorList>
            <person name="Harrison J."/>
            <person name="Moore K.A."/>
            <person name="Paszkiewicz K."/>
            <person name="Jones T."/>
            <person name="Grant M."/>
            <person name="Ambacheew D."/>
            <person name="Muzemil S."/>
            <person name="Studholme D.J."/>
        </authorList>
    </citation>
    <scope>NUCLEOTIDE SEQUENCE [LARGE SCALE GENOMIC DNA]</scope>
</reference>
<dbReference type="Proteomes" id="UP000287651">
    <property type="component" value="Unassembled WGS sequence"/>
</dbReference>
<name>A0A427A572_ENSVE</name>
<proteinExistence type="predicted"/>
<evidence type="ECO:0000313" key="1">
    <source>
        <dbReference type="EMBL" id="RRT71409.1"/>
    </source>
</evidence>
<evidence type="ECO:0000313" key="2">
    <source>
        <dbReference type="Proteomes" id="UP000287651"/>
    </source>
</evidence>
<dbReference type="AlphaFoldDB" id="A0A427A572"/>
<sequence length="69" mass="7265">MPPRIVGNDTALAACGTEPSDAPHVWTVLLDDPSCSRSEHDVVRPASAGAAQQDLELKEDTCSLGSEVF</sequence>
<gene>
    <name evidence="1" type="ORF">B296_00015715</name>
</gene>
<organism evidence="1 2">
    <name type="scientific">Ensete ventricosum</name>
    <name type="common">Abyssinian banana</name>
    <name type="synonym">Musa ensete</name>
    <dbReference type="NCBI Taxonomy" id="4639"/>
    <lineage>
        <taxon>Eukaryota</taxon>
        <taxon>Viridiplantae</taxon>
        <taxon>Streptophyta</taxon>
        <taxon>Embryophyta</taxon>
        <taxon>Tracheophyta</taxon>
        <taxon>Spermatophyta</taxon>
        <taxon>Magnoliopsida</taxon>
        <taxon>Liliopsida</taxon>
        <taxon>Zingiberales</taxon>
        <taxon>Musaceae</taxon>
        <taxon>Ensete</taxon>
    </lineage>
</organism>
<accession>A0A427A572</accession>
<protein>
    <submittedName>
        <fullName evidence="1">Uncharacterized protein</fullName>
    </submittedName>
</protein>